<keyword evidence="2" id="KW-1185">Reference proteome</keyword>
<dbReference type="OrthoDB" id="2110229at2759"/>
<proteinExistence type="predicted"/>
<reference evidence="1" key="1">
    <citation type="submission" date="2022-07" db="EMBL/GenBank/DDBJ databases">
        <title>Phylogenomic reconstructions and comparative analyses of Kickxellomycotina fungi.</title>
        <authorList>
            <person name="Reynolds N.K."/>
            <person name="Stajich J.E."/>
            <person name="Barry K."/>
            <person name="Grigoriev I.V."/>
            <person name="Crous P."/>
            <person name="Smith M.E."/>
        </authorList>
    </citation>
    <scope>NUCLEOTIDE SEQUENCE</scope>
    <source>
        <strain evidence="1">NRRL 1566</strain>
    </source>
</reference>
<dbReference type="AlphaFoldDB" id="A0A9W8I288"/>
<dbReference type="Proteomes" id="UP001139887">
    <property type="component" value="Unassembled WGS sequence"/>
</dbReference>
<gene>
    <name evidence="1" type="ORF">IWW36_005999</name>
</gene>
<dbReference type="EMBL" id="JANBUW010001880">
    <property type="protein sequence ID" value="KAJ2842188.1"/>
    <property type="molecule type" value="Genomic_DNA"/>
</dbReference>
<accession>A0A9W8I288</accession>
<protein>
    <submittedName>
        <fullName evidence="1">Uncharacterized protein</fullName>
    </submittedName>
</protein>
<sequence length="315" mass="34917">MTIVTALSLPASIRIRPAGRGSLSTAAMRASRLHNTAIMTRTANAFSLPVEQVYEQQPFSHDGDADMESTDNPHALQLSSDASKVHPSPLQMQPHWHNAGGSHKCIVYLEPRRNTPLYMAIEEFFRVSASMFGPTEAHQYHPHSSMTGFIDLAPMCDNAGSMMAEIAYHLHSLVTAKLPSSLMQGDKVAPKVRRVAVVNNYPHPGTHKIEIKLDTPAVFRDIIDQVAQLVAGAGIRPKRMGHISLAYCNKHVPTTTVVSAEQAKKLESLAQSFLCHPHVFDPAKNPWDIVFYELAYKSTSLDIPHRFSQIARWQL</sequence>
<organism evidence="1 2">
    <name type="scientific">Coemansia brasiliensis</name>
    <dbReference type="NCBI Taxonomy" id="2650707"/>
    <lineage>
        <taxon>Eukaryota</taxon>
        <taxon>Fungi</taxon>
        <taxon>Fungi incertae sedis</taxon>
        <taxon>Zoopagomycota</taxon>
        <taxon>Kickxellomycotina</taxon>
        <taxon>Kickxellomycetes</taxon>
        <taxon>Kickxellales</taxon>
        <taxon>Kickxellaceae</taxon>
        <taxon>Coemansia</taxon>
    </lineage>
</organism>
<comment type="caution">
    <text evidence="1">The sequence shown here is derived from an EMBL/GenBank/DDBJ whole genome shotgun (WGS) entry which is preliminary data.</text>
</comment>
<name>A0A9W8I288_9FUNG</name>
<evidence type="ECO:0000313" key="1">
    <source>
        <dbReference type="EMBL" id="KAJ2842188.1"/>
    </source>
</evidence>
<evidence type="ECO:0000313" key="2">
    <source>
        <dbReference type="Proteomes" id="UP001139887"/>
    </source>
</evidence>